<evidence type="ECO:0000313" key="1">
    <source>
        <dbReference type="EMBL" id="GCE28753.1"/>
    </source>
</evidence>
<dbReference type="GO" id="GO:0003676">
    <property type="term" value="F:nucleic acid binding"/>
    <property type="evidence" value="ECO:0007669"/>
    <property type="project" value="InterPro"/>
</dbReference>
<sequence>MMTQYIMPTRQAYSRWCRTLQWHNDWVVLATEDIVITGQRAEAIAVAVVDHQGEVIFERMFRPYSSNQGRLLDDDIDDLLTFAQIWSDLNDVLLNKTIISYGALYNSQLLTRTAALRDMTMPEHIWHCAMVAYTEYQAEFSPQGSPCQWPSLIQVCQRHHIPRPSGQGTRARADACATWQLLRIGARSPDIRFPKPM</sequence>
<dbReference type="Gene3D" id="3.30.420.10">
    <property type="entry name" value="Ribonuclease H-like superfamily/Ribonuclease H"/>
    <property type="match status" value="1"/>
</dbReference>
<keyword evidence="2" id="KW-1185">Reference proteome</keyword>
<reference evidence="2" key="1">
    <citation type="submission" date="2018-12" db="EMBL/GenBank/DDBJ databases">
        <title>Tengunoibacter tsumagoiensis gen. nov., sp. nov., Dictyobacter kobayashii sp. nov., D. alpinus sp. nov., and D. joshuensis sp. nov. and description of Dictyobacteraceae fam. nov. within the order Ktedonobacterales isolated from Tengu-no-mugimeshi.</title>
        <authorList>
            <person name="Wang C.M."/>
            <person name="Zheng Y."/>
            <person name="Sakai Y."/>
            <person name="Toyoda A."/>
            <person name="Minakuchi Y."/>
            <person name="Abe K."/>
            <person name="Yokota A."/>
            <person name="Yabe S."/>
        </authorList>
    </citation>
    <scope>NUCLEOTIDE SEQUENCE [LARGE SCALE GENOMIC DNA]</scope>
    <source>
        <strain evidence="2">Uno16</strain>
    </source>
</reference>
<protein>
    <recommendedName>
        <fullName evidence="3">Exonuclease domain-containing protein</fullName>
    </recommendedName>
</protein>
<dbReference type="AlphaFoldDB" id="A0A402BBI4"/>
<dbReference type="OrthoDB" id="9803913at2"/>
<dbReference type="RefSeq" id="WP_126628933.1">
    <property type="nucleotide sequence ID" value="NZ_BIFT01000001.1"/>
</dbReference>
<gene>
    <name evidence="1" type="ORF">KDA_42370</name>
</gene>
<dbReference type="InterPro" id="IPR012337">
    <property type="entry name" value="RNaseH-like_sf"/>
</dbReference>
<evidence type="ECO:0008006" key="3">
    <source>
        <dbReference type="Google" id="ProtNLM"/>
    </source>
</evidence>
<evidence type="ECO:0000313" key="2">
    <source>
        <dbReference type="Proteomes" id="UP000287171"/>
    </source>
</evidence>
<accession>A0A402BBI4</accession>
<dbReference type="Proteomes" id="UP000287171">
    <property type="component" value="Unassembled WGS sequence"/>
</dbReference>
<dbReference type="InterPro" id="IPR036397">
    <property type="entry name" value="RNaseH_sf"/>
</dbReference>
<name>A0A402BBI4_9CHLR</name>
<dbReference type="SUPFAM" id="SSF53098">
    <property type="entry name" value="Ribonuclease H-like"/>
    <property type="match status" value="1"/>
</dbReference>
<comment type="caution">
    <text evidence="1">The sequence shown here is derived from an EMBL/GenBank/DDBJ whole genome shotgun (WGS) entry which is preliminary data.</text>
</comment>
<organism evidence="1 2">
    <name type="scientific">Dictyobacter alpinus</name>
    <dbReference type="NCBI Taxonomy" id="2014873"/>
    <lineage>
        <taxon>Bacteria</taxon>
        <taxon>Bacillati</taxon>
        <taxon>Chloroflexota</taxon>
        <taxon>Ktedonobacteria</taxon>
        <taxon>Ktedonobacterales</taxon>
        <taxon>Dictyobacteraceae</taxon>
        <taxon>Dictyobacter</taxon>
    </lineage>
</organism>
<dbReference type="EMBL" id="BIFT01000001">
    <property type="protein sequence ID" value="GCE28753.1"/>
    <property type="molecule type" value="Genomic_DNA"/>
</dbReference>
<proteinExistence type="predicted"/>